<evidence type="ECO:0000313" key="1">
    <source>
        <dbReference type="EMBL" id="PYI09121.1"/>
    </source>
</evidence>
<proteinExistence type="predicted"/>
<dbReference type="AlphaFoldDB" id="A0A319EI84"/>
<accession>A0A319EI84</accession>
<organism evidence="1 2">
    <name type="scientific">Aspergillus sclerotiicarbonarius (strain CBS 121057 / IBT 28362)</name>
    <dbReference type="NCBI Taxonomy" id="1448318"/>
    <lineage>
        <taxon>Eukaryota</taxon>
        <taxon>Fungi</taxon>
        <taxon>Dikarya</taxon>
        <taxon>Ascomycota</taxon>
        <taxon>Pezizomycotina</taxon>
        <taxon>Eurotiomycetes</taxon>
        <taxon>Eurotiomycetidae</taxon>
        <taxon>Eurotiales</taxon>
        <taxon>Aspergillaceae</taxon>
        <taxon>Aspergillus</taxon>
        <taxon>Aspergillus subgen. Circumdati</taxon>
    </lineage>
</organism>
<reference evidence="1 2" key="1">
    <citation type="submission" date="2018-02" db="EMBL/GenBank/DDBJ databases">
        <title>The genomes of Aspergillus section Nigri reveals drivers in fungal speciation.</title>
        <authorList>
            <consortium name="DOE Joint Genome Institute"/>
            <person name="Vesth T.C."/>
            <person name="Nybo J."/>
            <person name="Theobald S."/>
            <person name="Brandl J."/>
            <person name="Frisvad J.C."/>
            <person name="Nielsen K.F."/>
            <person name="Lyhne E.K."/>
            <person name="Kogle M.E."/>
            <person name="Kuo A."/>
            <person name="Riley R."/>
            <person name="Clum A."/>
            <person name="Nolan M."/>
            <person name="Lipzen A."/>
            <person name="Salamov A."/>
            <person name="Henrissat B."/>
            <person name="Wiebenga A."/>
            <person name="De vries R.P."/>
            <person name="Grigoriev I.V."/>
            <person name="Mortensen U.H."/>
            <person name="Andersen M.R."/>
            <person name="Baker S.E."/>
        </authorList>
    </citation>
    <scope>NUCLEOTIDE SEQUENCE [LARGE SCALE GENOMIC DNA]</scope>
    <source>
        <strain evidence="1 2">CBS 121057</strain>
    </source>
</reference>
<evidence type="ECO:0000313" key="2">
    <source>
        <dbReference type="Proteomes" id="UP000248423"/>
    </source>
</evidence>
<gene>
    <name evidence="1" type="ORF">BO78DRAFT_439121</name>
</gene>
<protein>
    <submittedName>
        <fullName evidence="1">Uncharacterized protein</fullName>
    </submittedName>
</protein>
<sequence>MGRFVLFGSEACLARAMSSHGLMPESHCEEPCVVRRMWCGCLQAGQLLACHHRVYHSMLSDFSFPEAAAGG</sequence>
<dbReference type="Proteomes" id="UP000248423">
    <property type="component" value="Unassembled WGS sequence"/>
</dbReference>
<dbReference type="VEuPathDB" id="FungiDB:BO78DRAFT_439121"/>
<dbReference type="EMBL" id="KZ826329">
    <property type="protein sequence ID" value="PYI09121.1"/>
    <property type="molecule type" value="Genomic_DNA"/>
</dbReference>
<keyword evidence="2" id="KW-1185">Reference proteome</keyword>
<name>A0A319EI84_ASPSB</name>